<comment type="caution">
    <text evidence="1">The sequence shown here is derived from an EMBL/GenBank/DDBJ whole genome shotgun (WGS) entry which is preliminary data.</text>
</comment>
<dbReference type="Proteomes" id="UP001602245">
    <property type="component" value="Unassembled WGS sequence"/>
</dbReference>
<keyword evidence="2" id="KW-1185">Reference proteome</keyword>
<reference evidence="1 2" key="1">
    <citation type="submission" date="2024-10" db="EMBL/GenBank/DDBJ databases">
        <title>The Natural Products Discovery Center: Release of the First 8490 Sequenced Strains for Exploring Actinobacteria Biosynthetic Diversity.</title>
        <authorList>
            <person name="Kalkreuter E."/>
            <person name="Kautsar S.A."/>
            <person name="Yang D."/>
            <person name="Bader C.D."/>
            <person name="Teijaro C.N."/>
            <person name="Fluegel L."/>
            <person name="Davis C.M."/>
            <person name="Simpson J.R."/>
            <person name="Lauterbach L."/>
            <person name="Steele A.D."/>
            <person name="Gui C."/>
            <person name="Meng S."/>
            <person name="Li G."/>
            <person name="Viehrig K."/>
            <person name="Ye F."/>
            <person name="Su P."/>
            <person name="Kiefer A.F."/>
            <person name="Nichols A."/>
            <person name="Cepeda A.J."/>
            <person name="Yan W."/>
            <person name="Fan B."/>
            <person name="Jiang Y."/>
            <person name="Adhikari A."/>
            <person name="Zheng C.-J."/>
            <person name="Schuster L."/>
            <person name="Cowan T.M."/>
            <person name="Smanski M.J."/>
            <person name="Chevrette M.G."/>
            <person name="De Carvalho L.P.S."/>
            <person name="Shen B."/>
        </authorList>
    </citation>
    <scope>NUCLEOTIDE SEQUENCE [LARGE SCALE GENOMIC DNA]</scope>
    <source>
        <strain evidence="1 2">NPDC000087</strain>
    </source>
</reference>
<organism evidence="1 2">
    <name type="scientific">Paractinoplanes globisporus</name>
    <dbReference type="NCBI Taxonomy" id="113565"/>
    <lineage>
        <taxon>Bacteria</taxon>
        <taxon>Bacillati</taxon>
        <taxon>Actinomycetota</taxon>
        <taxon>Actinomycetes</taxon>
        <taxon>Micromonosporales</taxon>
        <taxon>Micromonosporaceae</taxon>
        <taxon>Paractinoplanes</taxon>
    </lineage>
</organism>
<accession>A0ABW6W3R4</accession>
<protein>
    <submittedName>
        <fullName evidence="1">Uncharacterized protein</fullName>
    </submittedName>
</protein>
<dbReference type="RefSeq" id="WP_026206706.1">
    <property type="nucleotide sequence ID" value="NZ_JBIAZU010000001.1"/>
</dbReference>
<evidence type="ECO:0000313" key="2">
    <source>
        <dbReference type="Proteomes" id="UP001602245"/>
    </source>
</evidence>
<gene>
    <name evidence="1" type="ORF">ACFY35_00800</name>
</gene>
<dbReference type="EMBL" id="JBIAZU010000001">
    <property type="protein sequence ID" value="MFF5287944.1"/>
    <property type="molecule type" value="Genomic_DNA"/>
</dbReference>
<name>A0ABW6W3R4_9ACTN</name>
<evidence type="ECO:0000313" key="1">
    <source>
        <dbReference type="EMBL" id="MFF5287944.1"/>
    </source>
</evidence>
<proteinExistence type="predicted"/>
<sequence length="355" mass="37161">MELTLPDEPVALAPGVPTRVPVQLRNPYAQPLDLRIFLARGRAAGWATVDPESVSLGPGETAEVAVVLQTPPEQPPSSSLVPFTVHAEEASTGEPAGFATALLKVALPTPVTGSLVARREKNTYDLWLANDTGTPAPLRVTAQLDPPSGSVQVDPDAVLLEPGMRVSVAVRAKPARPITGQPRSFALVVKVSDVYDAERAPYLTQVATGISKPLVRAFVLGTVAALLCVASAAAIALHGGGSSLFSGRLFKGRDKAAVATQQPVEQVTVNRPYALIEVFPHRGADGGKAAAQAEQAKLAGRGMQVRLVDSLASDALSDEDGGFWVLLQDGFNGLAQAEAYCAQWRTVAPKCQVTS</sequence>